<organism evidence="9 10">
    <name type="scientific">Snuella lapsa</name>
    <dbReference type="NCBI Taxonomy" id="870481"/>
    <lineage>
        <taxon>Bacteria</taxon>
        <taxon>Pseudomonadati</taxon>
        <taxon>Bacteroidota</taxon>
        <taxon>Flavobacteriia</taxon>
        <taxon>Flavobacteriales</taxon>
        <taxon>Flavobacteriaceae</taxon>
        <taxon>Snuella</taxon>
    </lineage>
</organism>
<evidence type="ECO:0000256" key="4">
    <source>
        <dbReference type="ARBA" id="ARBA00022692"/>
    </source>
</evidence>
<name>A0ABP6WXC3_9FLAO</name>
<comment type="similarity">
    <text evidence="7">Belongs to the TonB-dependent receptor family.</text>
</comment>
<feature type="domain" description="TonB-dependent receptor plug" evidence="8">
    <location>
        <begin position="198"/>
        <end position="297"/>
    </location>
</feature>
<dbReference type="InterPro" id="IPR039426">
    <property type="entry name" value="TonB-dep_rcpt-like"/>
</dbReference>
<dbReference type="InterPro" id="IPR037066">
    <property type="entry name" value="Plug_dom_sf"/>
</dbReference>
<proteinExistence type="inferred from homology"/>
<sequence length="1132" mass="127392">MLFSFTPNNILSQNTKIIIETDKVLTVDEVFELIMKQTSFNFIYQEDMFKDFPKVPLKKGVIGANQLLQKSLVDKAFDFKFTNNNTIVIKEKVPIPIPEDEQAQQRTITGTVTDNSKVPLPGVNIIKAGTSVGSQTDFDGNYTIKANKGDILEFSYVGMKTQQITVGDDDQINVTLKEDAAKLEEVVVTALGIKKEKKRIGYATQEVKGTALQTVQTPNVVASLSGKVAGVTVIQDDANFFSDPKIYLRGEKPLIVVNGVPQPNSDFWNLSSDDIESINVLKGGAASALYGSLGKNGALQITMKSGKGAQGTTISYNSSTTFQTGFLRIPRAQTEYGPGNTGRYRFGGGFAGGDGLTEGGPVNDFDYSIWGPKFDGRLIEQYDSPIDPITGYRIPTPWLARGKHNLKNFVETGFITSNNISVTSGFEKGSFVVSNTYKYSKGSIPGQRLDINTFRLTGNLDVNKVVNIEGSLQYNYQYNNNRIRPDYGPSSPIYLISLWGGANWDIRNFKHVWIPGKEGIKQDFVENWRYNNPYAIAYHWRKPYTKNDILTYAKANFKISDKLSAYVRTTLNQYNLVNNEEISKDIYHYSIPDRQGRFRYNNTRYFENNTDFLVSYNDKFFNGDFEVNANLGGNQRFLKIEGESASTTQLIVPEVFTLENSVDQVTPESYKNKKGVYSLYASADFAYKNWLYYGFTGRIDKSSTLVKGNDSFFYPSIYLSFVASELFELPKVISFLKLRTSWSNVGGDLDIYEATNSYGTGRKRNKPTASFPSILENPLLEPAGNNATEYGVELKLFNGRLGFDFSYYENTNGPQIYDQQFSDASGWGGIRFNGRETQRRGMDFSITGTPIQTDNFTWTSIFNFAKNKNYLTKIPPLPDGTPVLNEGFTKLGSELGHYWYEVWERSPDGQLIIDANGIPRKTPFRVDTGATTPDFEASISNTINYKNFSLNFLLAGSFGGITQDEYEYDLWRTGSHPDAVHPERELSNIAYVNGTDPKTMQIPGVAIVSGDVTYDPDGNIIEDTRVFEPSTYKVDYQSWASRYAGAWQNLIKDKTFLKLREVSISYRFPKKLLDKTFLSSASISVIGRNLWYWTKDDFYGDLDFYTLPVNSRDTDIQLPSQRSFGFNVNFTF</sequence>
<dbReference type="Pfam" id="PF07715">
    <property type="entry name" value="Plug"/>
    <property type="match status" value="1"/>
</dbReference>
<evidence type="ECO:0000256" key="2">
    <source>
        <dbReference type="ARBA" id="ARBA00022448"/>
    </source>
</evidence>
<evidence type="ECO:0000256" key="7">
    <source>
        <dbReference type="PROSITE-ProRule" id="PRU01360"/>
    </source>
</evidence>
<comment type="subcellular location">
    <subcellularLocation>
        <location evidence="1 7">Cell outer membrane</location>
        <topology evidence="1 7">Multi-pass membrane protein</topology>
    </subcellularLocation>
</comment>
<keyword evidence="4 7" id="KW-0812">Transmembrane</keyword>
<dbReference type="Gene3D" id="2.170.130.10">
    <property type="entry name" value="TonB-dependent receptor, plug domain"/>
    <property type="match status" value="1"/>
</dbReference>
<keyword evidence="5 7" id="KW-0472">Membrane</keyword>
<dbReference type="InterPro" id="IPR023996">
    <property type="entry name" value="TonB-dep_OMP_SusC/RagA"/>
</dbReference>
<dbReference type="PROSITE" id="PS52016">
    <property type="entry name" value="TONB_DEPENDENT_REC_3"/>
    <property type="match status" value="1"/>
</dbReference>
<dbReference type="NCBIfam" id="TIGR04056">
    <property type="entry name" value="OMP_RagA_SusC"/>
    <property type="match status" value="1"/>
</dbReference>
<dbReference type="Gene3D" id="2.40.170.20">
    <property type="entry name" value="TonB-dependent receptor, beta-barrel domain"/>
    <property type="match status" value="1"/>
</dbReference>
<evidence type="ECO:0000256" key="6">
    <source>
        <dbReference type="ARBA" id="ARBA00023237"/>
    </source>
</evidence>
<evidence type="ECO:0000313" key="10">
    <source>
        <dbReference type="Proteomes" id="UP001500954"/>
    </source>
</evidence>
<evidence type="ECO:0000313" key="9">
    <source>
        <dbReference type="EMBL" id="GAA3557214.1"/>
    </source>
</evidence>
<evidence type="ECO:0000256" key="5">
    <source>
        <dbReference type="ARBA" id="ARBA00023136"/>
    </source>
</evidence>
<keyword evidence="3 7" id="KW-1134">Transmembrane beta strand</keyword>
<evidence type="ECO:0000256" key="3">
    <source>
        <dbReference type="ARBA" id="ARBA00022452"/>
    </source>
</evidence>
<dbReference type="SUPFAM" id="SSF49464">
    <property type="entry name" value="Carboxypeptidase regulatory domain-like"/>
    <property type="match status" value="1"/>
</dbReference>
<gene>
    <name evidence="9" type="ORF">GCM10022395_05660</name>
</gene>
<dbReference type="InterPro" id="IPR012910">
    <property type="entry name" value="Plug_dom"/>
</dbReference>
<evidence type="ECO:0000259" key="8">
    <source>
        <dbReference type="Pfam" id="PF07715"/>
    </source>
</evidence>
<dbReference type="Gene3D" id="2.60.40.1120">
    <property type="entry name" value="Carboxypeptidase-like, regulatory domain"/>
    <property type="match status" value="1"/>
</dbReference>
<dbReference type="EMBL" id="BAABCY010000016">
    <property type="protein sequence ID" value="GAA3557214.1"/>
    <property type="molecule type" value="Genomic_DNA"/>
</dbReference>
<dbReference type="SUPFAM" id="SSF56935">
    <property type="entry name" value="Porins"/>
    <property type="match status" value="1"/>
</dbReference>
<keyword evidence="10" id="KW-1185">Reference proteome</keyword>
<dbReference type="InterPro" id="IPR036942">
    <property type="entry name" value="Beta-barrel_TonB_sf"/>
</dbReference>
<dbReference type="Pfam" id="PF13715">
    <property type="entry name" value="CarbopepD_reg_2"/>
    <property type="match status" value="1"/>
</dbReference>
<protein>
    <submittedName>
        <fullName evidence="9">SusC/RagA family TonB-linked outer membrane protein</fullName>
    </submittedName>
</protein>
<dbReference type="InterPro" id="IPR008969">
    <property type="entry name" value="CarboxyPept-like_regulatory"/>
</dbReference>
<dbReference type="Proteomes" id="UP001500954">
    <property type="component" value="Unassembled WGS sequence"/>
</dbReference>
<keyword evidence="2 7" id="KW-0813">Transport</keyword>
<comment type="caution">
    <text evidence="9">The sequence shown here is derived from an EMBL/GenBank/DDBJ whole genome shotgun (WGS) entry which is preliminary data.</text>
</comment>
<reference evidence="10" key="1">
    <citation type="journal article" date="2019" name="Int. J. Syst. Evol. Microbiol.">
        <title>The Global Catalogue of Microorganisms (GCM) 10K type strain sequencing project: providing services to taxonomists for standard genome sequencing and annotation.</title>
        <authorList>
            <consortium name="The Broad Institute Genomics Platform"/>
            <consortium name="The Broad Institute Genome Sequencing Center for Infectious Disease"/>
            <person name="Wu L."/>
            <person name="Ma J."/>
        </authorList>
    </citation>
    <scope>NUCLEOTIDE SEQUENCE [LARGE SCALE GENOMIC DNA]</scope>
    <source>
        <strain evidence="10">JCM 17111</strain>
    </source>
</reference>
<keyword evidence="6 7" id="KW-0998">Cell outer membrane</keyword>
<evidence type="ECO:0000256" key="1">
    <source>
        <dbReference type="ARBA" id="ARBA00004571"/>
    </source>
</evidence>
<accession>A0ABP6WXC3</accession>